<dbReference type="KEGG" id="slom:PXH66_17615"/>
<gene>
    <name evidence="2" type="ORF">PXH66_17615</name>
</gene>
<dbReference type="RefSeq" id="WP_330928064.1">
    <property type="nucleotide sequence ID" value="NZ_CP119075.1"/>
</dbReference>
<accession>A0AAF0CPD4</accession>
<keyword evidence="1" id="KW-1133">Transmembrane helix</keyword>
<evidence type="ECO:0000256" key="1">
    <source>
        <dbReference type="SAM" id="Phobius"/>
    </source>
</evidence>
<feature type="transmembrane region" description="Helical" evidence="1">
    <location>
        <begin position="12"/>
        <end position="29"/>
    </location>
</feature>
<protein>
    <submittedName>
        <fullName evidence="2">Uncharacterized protein</fullName>
    </submittedName>
</protein>
<dbReference type="Proteomes" id="UP001218638">
    <property type="component" value="Chromosome"/>
</dbReference>
<organism evidence="2 3">
    <name type="scientific">Synoicihabitans lomoniglobus</name>
    <dbReference type="NCBI Taxonomy" id="2909285"/>
    <lineage>
        <taxon>Bacteria</taxon>
        <taxon>Pseudomonadati</taxon>
        <taxon>Verrucomicrobiota</taxon>
        <taxon>Opitutia</taxon>
        <taxon>Opitutales</taxon>
        <taxon>Opitutaceae</taxon>
        <taxon>Synoicihabitans</taxon>
    </lineage>
</organism>
<name>A0AAF0CPD4_9BACT</name>
<keyword evidence="1" id="KW-0812">Transmembrane</keyword>
<reference evidence="2" key="1">
    <citation type="submission" date="2023-03" db="EMBL/GenBank/DDBJ databases">
        <title>Lomoglobus Profundus gen. nov., sp. nov., a novel member of the phylum Verrucomicrobia, isolated from deep-marine sediment of South China Sea.</title>
        <authorList>
            <person name="Ahmad T."/>
            <person name="Ishaq S.E."/>
            <person name="Wang F."/>
        </authorList>
    </citation>
    <scope>NUCLEOTIDE SEQUENCE</scope>
    <source>
        <strain evidence="2">LMO-M01</strain>
    </source>
</reference>
<proteinExistence type="predicted"/>
<dbReference type="EMBL" id="CP119075">
    <property type="protein sequence ID" value="WED64159.1"/>
    <property type="molecule type" value="Genomic_DNA"/>
</dbReference>
<keyword evidence="1" id="KW-0472">Membrane</keyword>
<dbReference type="AlphaFoldDB" id="A0AAF0CPD4"/>
<keyword evidence="3" id="KW-1185">Reference proteome</keyword>
<evidence type="ECO:0000313" key="3">
    <source>
        <dbReference type="Proteomes" id="UP001218638"/>
    </source>
</evidence>
<feature type="transmembrane region" description="Helical" evidence="1">
    <location>
        <begin position="35"/>
        <end position="51"/>
    </location>
</feature>
<evidence type="ECO:0000313" key="2">
    <source>
        <dbReference type="EMBL" id="WED64159.1"/>
    </source>
</evidence>
<sequence>MKSKICQVLNARVHPLFAVIVGLGVGFAMNAAMNSGVAFTVGGGVAIMLSLPRSRCGRDRS</sequence>